<dbReference type="NCBIfam" id="TIGR00418">
    <property type="entry name" value="thrS"/>
    <property type="match status" value="1"/>
</dbReference>
<name>S7W964_SPRLO</name>
<dbReference type="InterPro" id="IPR045864">
    <property type="entry name" value="aa-tRNA-synth_II/BPL/LPL"/>
</dbReference>
<evidence type="ECO:0000256" key="5">
    <source>
        <dbReference type="ARBA" id="ARBA00022598"/>
    </source>
</evidence>
<keyword evidence="8" id="KW-0648">Protein biosynthesis</keyword>
<dbReference type="Proteomes" id="UP000014978">
    <property type="component" value="Unassembled WGS sequence"/>
</dbReference>
<evidence type="ECO:0000256" key="8">
    <source>
        <dbReference type="ARBA" id="ARBA00022917"/>
    </source>
</evidence>
<dbReference type="SUPFAM" id="SSF55186">
    <property type="entry name" value="ThrRS/AlaRS common domain"/>
    <property type="match status" value="1"/>
</dbReference>
<comment type="catalytic activity">
    <reaction evidence="11">
        <text>tRNA(Thr) + L-threonine + ATP = L-threonyl-tRNA(Thr) + AMP + diphosphate + H(+)</text>
        <dbReference type="Rhea" id="RHEA:24624"/>
        <dbReference type="Rhea" id="RHEA-COMP:9670"/>
        <dbReference type="Rhea" id="RHEA-COMP:9704"/>
        <dbReference type="ChEBI" id="CHEBI:15378"/>
        <dbReference type="ChEBI" id="CHEBI:30616"/>
        <dbReference type="ChEBI" id="CHEBI:33019"/>
        <dbReference type="ChEBI" id="CHEBI:57926"/>
        <dbReference type="ChEBI" id="CHEBI:78442"/>
        <dbReference type="ChEBI" id="CHEBI:78534"/>
        <dbReference type="ChEBI" id="CHEBI:456215"/>
        <dbReference type="EC" id="6.1.1.3"/>
    </reaction>
</comment>
<dbReference type="Gene3D" id="3.40.50.800">
    <property type="entry name" value="Anticodon-binding domain"/>
    <property type="match status" value="1"/>
</dbReference>
<dbReference type="SUPFAM" id="SSF55681">
    <property type="entry name" value="Class II aaRS and biotin synthetases"/>
    <property type="match status" value="1"/>
</dbReference>
<dbReference type="Pfam" id="PF03129">
    <property type="entry name" value="HGTP_anticodon"/>
    <property type="match status" value="1"/>
</dbReference>
<dbReference type="InterPro" id="IPR033728">
    <property type="entry name" value="ThrRS_core"/>
</dbReference>
<dbReference type="OrthoDB" id="5423599at2759"/>
<dbReference type="FunFam" id="3.30.930.10:FF:000019">
    <property type="entry name" value="Threonine--tRNA ligase"/>
    <property type="match status" value="1"/>
</dbReference>
<organism evidence="15 16">
    <name type="scientific">Spraguea lophii (strain 42_110)</name>
    <name type="common">Microsporidian parasite</name>
    <dbReference type="NCBI Taxonomy" id="1358809"/>
    <lineage>
        <taxon>Eukaryota</taxon>
        <taxon>Fungi</taxon>
        <taxon>Fungi incertae sedis</taxon>
        <taxon>Microsporidia</taxon>
        <taxon>Spragueidae</taxon>
        <taxon>Spraguea</taxon>
    </lineage>
</organism>
<dbReference type="CDD" id="cd01667">
    <property type="entry name" value="TGS_ThrRS"/>
    <property type="match status" value="1"/>
</dbReference>
<keyword evidence="9 15" id="KW-0030">Aminoacyl-tRNA synthetase</keyword>
<evidence type="ECO:0000256" key="3">
    <source>
        <dbReference type="ARBA" id="ARBA00013163"/>
    </source>
</evidence>
<gene>
    <name evidence="15" type="ORF">SLOPH_1949</name>
</gene>
<dbReference type="InParanoid" id="S7W964"/>
<feature type="domain" description="Aminoacyl-transfer RNA synthetases class-II family profile" evidence="13">
    <location>
        <begin position="260"/>
        <end position="525"/>
    </location>
</feature>
<evidence type="ECO:0000256" key="9">
    <source>
        <dbReference type="ARBA" id="ARBA00023146"/>
    </source>
</evidence>
<dbReference type="SMART" id="SM00863">
    <property type="entry name" value="tRNA_SAD"/>
    <property type="match status" value="1"/>
</dbReference>
<keyword evidence="4" id="KW-0963">Cytoplasm</keyword>
<reference evidence="16" key="1">
    <citation type="journal article" date="2013" name="PLoS Genet.">
        <title>The genome of Spraguea lophii and the basis of host-microsporidian interactions.</title>
        <authorList>
            <person name="Campbell S.E."/>
            <person name="Williams T.A."/>
            <person name="Yousuf A."/>
            <person name="Soanes D.M."/>
            <person name="Paszkiewicz K.H."/>
            <person name="Williams B.A.P."/>
        </authorList>
    </citation>
    <scope>NUCLEOTIDE SEQUENCE [LARGE SCALE GENOMIC DNA]</scope>
    <source>
        <strain evidence="16">42_110</strain>
    </source>
</reference>
<dbReference type="OMA" id="WYADGMY"/>
<dbReference type="InterPro" id="IPR004154">
    <property type="entry name" value="Anticodon-bd"/>
</dbReference>
<dbReference type="SUPFAM" id="SSF52954">
    <property type="entry name" value="Class II aaRS ABD-related"/>
    <property type="match status" value="1"/>
</dbReference>
<dbReference type="CDD" id="cd00771">
    <property type="entry name" value="ThrRS_core"/>
    <property type="match status" value="1"/>
</dbReference>
<proteinExistence type="inferred from homology"/>
<evidence type="ECO:0000256" key="1">
    <source>
        <dbReference type="ARBA" id="ARBA00004496"/>
    </source>
</evidence>
<dbReference type="InterPro" id="IPR002314">
    <property type="entry name" value="aa-tRNA-synt_IIb"/>
</dbReference>
<comment type="subcellular location">
    <subcellularLocation>
        <location evidence="1">Cytoplasm</location>
    </subcellularLocation>
</comment>
<dbReference type="GO" id="GO:0004829">
    <property type="term" value="F:threonine-tRNA ligase activity"/>
    <property type="evidence" value="ECO:0007669"/>
    <property type="project" value="UniProtKB-EC"/>
</dbReference>
<evidence type="ECO:0000256" key="4">
    <source>
        <dbReference type="ARBA" id="ARBA00022490"/>
    </source>
</evidence>
<dbReference type="FunCoup" id="S7W964">
    <property type="interactions" value="135"/>
</dbReference>
<dbReference type="InterPro" id="IPR004095">
    <property type="entry name" value="TGS"/>
</dbReference>
<evidence type="ECO:0000259" key="14">
    <source>
        <dbReference type="PROSITE" id="PS51880"/>
    </source>
</evidence>
<dbReference type="GO" id="GO:0005524">
    <property type="term" value="F:ATP binding"/>
    <property type="evidence" value="ECO:0007669"/>
    <property type="project" value="UniProtKB-KW"/>
</dbReference>
<keyword evidence="6" id="KW-0547">Nucleotide-binding</keyword>
<dbReference type="AlphaFoldDB" id="S7W964"/>
<dbReference type="PANTHER" id="PTHR11451:SF46">
    <property type="entry name" value="THREONINE--TRNA LIGASE"/>
    <property type="match status" value="1"/>
</dbReference>
<dbReference type="InterPro" id="IPR018163">
    <property type="entry name" value="Thr/Ala-tRNA-synth_IIc_edit"/>
</dbReference>
<evidence type="ECO:0000256" key="12">
    <source>
        <dbReference type="ARBA" id="ARBA00072369"/>
    </source>
</evidence>
<dbReference type="PROSITE" id="PS50862">
    <property type="entry name" value="AA_TRNA_LIGASE_II"/>
    <property type="match status" value="1"/>
</dbReference>
<dbReference type="GO" id="GO:0005739">
    <property type="term" value="C:mitochondrion"/>
    <property type="evidence" value="ECO:0007669"/>
    <property type="project" value="TreeGrafter"/>
</dbReference>
<dbReference type="InterPro" id="IPR012947">
    <property type="entry name" value="tRNA_SAD"/>
</dbReference>
<dbReference type="Gene3D" id="3.30.930.10">
    <property type="entry name" value="Bira Bifunctional Protein, Domain 2"/>
    <property type="match status" value="1"/>
</dbReference>
<accession>S7W964</accession>
<dbReference type="EMBL" id="ATCN01000235">
    <property type="protein sequence ID" value="EPR79475.1"/>
    <property type="molecule type" value="Genomic_DNA"/>
</dbReference>
<dbReference type="Gene3D" id="3.30.980.10">
    <property type="entry name" value="Threonyl-trna Synthetase, Chain A, domain 2"/>
    <property type="match status" value="1"/>
</dbReference>
<dbReference type="EC" id="6.1.1.3" evidence="3"/>
<dbReference type="PROSITE" id="PS51880">
    <property type="entry name" value="TGS"/>
    <property type="match status" value="1"/>
</dbReference>
<evidence type="ECO:0000256" key="2">
    <source>
        <dbReference type="ARBA" id="ARBA00008226"/>
    </source>
</evidence>
<keyword evidence="16" id="KW-1185">Reference proteome</keyword>
<comment type="similarity">
    <text evidence="2">Belongs to the class-II aminoacyl-tRNA synthetase family.</text>
</comment>
<evidence type="ECO:0000313" key="15">
    <source>
        <dbReference type="EMBL" id="EPR79475.1"/>
    </source>
</evidence>
<dbReference type="HAMAP" id="MF_00184">
    <property type="entry name" value="Thr_tRNA_synth"/>
    <property type="match status" value="1"/>
</dbReference>
<evidence type="ECO:0000259" key="13">
    <source>
        <dbReference type="PROSITE" id="PS50862"/>
    </source>
</evidence>
<dbReference type="HOGENOM" id="CLU_008554_0_1_1"/>
<dbReference type="STRING" id="1358809.S7W964"/>
<evidence type="ECO:0000256" key="7">
    <source>
        <dbReference type="ARBA" id="ARBA00022840"/>
    </source>
</evidence>
<dbReference type="InterPro" id="IPR036621">
    <property type="entry name" value="Anticodon-bd_dom_sf"/>
</dbReference>
<evidence type="ECO:0000256" key="6">
    <source>
        <dbReference type="ARBA" id="ARBA00022741"/>
    </source>
</evidence>
<evidence type="ECO:0000256" key="10">
    <source>
        <dbReference type="ARBA" id="ARBA00031900"/>
    </source>
</evidence>
<dbReference type="InterPro" id="IPR006195">
    <property type="entry name" value="aa-tRNA-synth_II"/>
</dbReference>
<comment type="caution">
    <text evidence="15">The sequence shown here is derived from an EMBL/GenBank/DDBJ whole genome shotgun (WGS) entry which is preliminary data.</text>
</comment>
<dbReference type="PRINTS" id="PR01047">
    <property type="entry name" value="TRNASYNTHTHR"/>
</dbReference>
<keyword evidence="7" id="KW-0067">ATP-binding</keyword>
<evidence type="ECO:0000256" key="11">
    <source>
        <dbReference type="ARBA" id="ARBA00049515"/>
    </source>
</evidence>
<dbReference type="PANTHER" id="PTHR11451">
    <property type="entry name" value="THREONINE-TRNA LIGASE"/>
    <property type="match status" value="1"/>
</dbReference>
<dbReference type="VEuPathDB" id="MicrosporidiaDB:SLOPH_1949"/>
<dbReference type="InterPro" id="IPR002320">
    <property type="entry name" value="Thr-tRNA-ligase_IIa"/>
</dbReference>
<dbReference type="Pfam" id="PF00587">
    <property type="entry name" value="tRNA-synt_2b"/>
    <property type="match status" value="1"/>
</dbReference>
<sequence length="627" mass="72732">MNIVYVNGNEVEFNEDERAYHIIKKLNLKDIIVCKIDNVLSDLNTPLKAGNKIEFLTFEDDEGKKVFWHSSAHILGYALMELYPDAKLSNGPPIEEGFYYDFLIDKKISEDDYSAIEKKALEIIKRAENFSKAVESKEQLLERYKNNKYKTYYIEKGVEKESSIYTVGSFVDFCLGPHISNSKLIKAFKIINHGGSYFLGDSENDSLQRIRAISFPNKKQMKEYLTFKEEAKKRDHRKLGVAQNMFFFNDLAPGSCFFLPDGAHIYNKLMEFLRTEYLKRGYEEVITPNLYSTKLWEISGHLQNYKENMFVLNVDGQESALKPMNCPGHCVMFSHTDRSYRELPWRIADFGVLHRNELSGTLSGLTRVRRFQQDDAHIFCRRDQIFDEVKGCLDFVETVYSVFNFTFELLLSTRPEKFLGEIEEWDDAEENLKKAITASGHNYKINEGDGAFYGPKIDIILKDALHRKIQCATVQLDFQLPQRFGLKYRDEEGKHATPVMVHRAILGSLERMMAIIIESYGKVLPFWLSPRQIIIISIGVNDYAEEIKQELPSYKIKILDDNSSVNKKVLKASNMGYNIIMVIGNKEKENKTVTIRNLKNTTMSLEEFKDLCGKMNEMKKELEYFFE</sequence>
<feature type="domain" description="TGS" evidence="14">
    <location>
        <begin position="1"/>
        <end position="57"/>
    </location>
</feature>
<evidence type="ECO:0000313" key="16">
    <source>
        <dbReference type="Proteomes" id="UP000014978"/>
    </source>
</evidence>
<protein>
    <recommendedName>
        <fullName evidence="12">Probable threonine--tRNA ligase, cytoplasmic</fullName>
        <ecNumber evidence="3">6.1.1.3</ecNumber>
    </recommendedName>
    <alternativeName>
        <fullName evidence="10">Threonyl-tRNA synthetase</fullName>
    </alternativeName>
</protein>
<dbReference type="GO" id="GO:0006435">
    <property type="term" value="P:threonyl-tRNA aminoacylation"/>
    <property type="evidence" value="ECO:0007669"/>
    <property type="project" value="InterPro"/>
</dbReference>
<dbReference type="Pfam" id="PF07973">
    <property type="entry name" value="tRNA_SAD"/>
    <property type="match status" value="1"/>
</dbReference>
<dbReference type="FunFam" id="3.30.980.10:FF:000005">
    <property type="entry name" value="Threonyl-tRNA synthetase, mitochondrial"/>
    <property type="match status" value="1"/>
</dbReference>
<keyword evidence="5" id="KW-0436">Ligase</keyword>